<reference evidence="2" key="1">
    <citation type="journal article" date="2010" name="Nat. Biotechnol.">
        <title>Draft genome sequence of the oilseed species Ricinus communis.</title>
        <authorList>
            <person name="Chan A.P."/>
            <person name="Crabtree J."/>
            <person name="Zhao Q."/>
            <person name="Lorenzi H."/>
            <person name="Orvis J."/>
            <person name="Puiu D."/>
            <person name="Melake-Berhan A."/>
            <person name="Jones K.M."/>
            <person name="Redman J."/>
            <person name="Chen G."/>
            <person name="Cahoon E.B."/>
            <person name="Gedil M."/>
            <person name="Stanke M."/>
            <person name="Haas B.J."/>
            <person name="Wortman J.R."/>
            <person name="Fraser-Liggett C.M."/>
            <person name="Ravel J."/>
            <person name="Rabinowicz P.D."/>
        </authorList>
    </citation>
    <scope>NUCLEOTIDE SEQUENCE [LARGE SCALE GENOMIC DNA]</scope>
    <source>
        <strain evidence="2">cv. Hale</strain>
    </source>
</reference>
<evidence type="ECO:0000313" key="1">
    <source>
        <dbReference type="EMBL" id="EEF44048.1"/>
    </source>
</evidence>
<gene>
    <name evidence="1" type="ORF">RCOM_0816300</name>
</gene>
<evidence type="ECO:0000313" key="2">
    <source>
        <dbReference type="Proteomes" id="UP000008311"/>
    </source>
</evidence>
<dbReference type="Proteomes" id="UP000008311">
    <property type="component" value="Unassembled WGS sequence"/>
</dbReference>
<protein>
    <submittedName>
        <fullName evidence="1">Uncharacterized protein</fullName>
    </submittedName>
</protein>
<keyword evidence="2" id="KW-1185">Reference proteome</keyword>
<sequence>MGHTTRFSLGKGNSGISLWDNLGIEGNSGPISMKESEPPAKKLRKEKSPVRRFIQFVKEGAFSIYDGKSKPWIDGEGRSRLGFEIFTEEF</sequence>
<dbReference type="AlphaFoldDB" id="B9RX19"/>
<proteinExistence type="predicted"/>
<dbReference type="InParanoid" id="B9RX19"/>
<dbReference type="EMBL" id="EQ973826">
    <property type="protein sequence ID" value="EEF44048.1"/>
    <property type="molecule type" value="Genomic_DNA"/>
</dbReference>
<name>B9RX19_RICCO</name>
<accession>B9RX19</accession>
<organism evidence="1 2">
    <name type="scientific">Ricinus communis</name>
    <name type="common">Castor bean</name>
    <dbReference type="NCBI Taxonomy" id="3988"/>
    <lineage>
        <taxon>Eukaryota</taxon>
        <taxon>Viridiplantae</taxon>
        <taxon>Streptophyta</taxon>
        <taxon>Embryophyta</taxon>
        <taxon>Tracheophyta</taxon>
        <taxon>Spermatophyta</taxon>
        <taxon>Magnoliopsida</taxon>
        <taxon>eudicotyledons</taxon>
        <taxon>Gunneridae</taxon>
        <taxon>Pentapetalae</taxon>
        <taxon>rosids</taxon>
        <taxon>fabids</taxon>
        <taxon>Malpighiales</taxon>
        <taxon>Euphorbiaceae</taxon>
        <taxon>Acalyphoideae</taxon>
        <taxon>Acalypheae</taxon>
        <taxon>Ricinus</taxon>
    </lineage>
</organism>